<comment type="catalytic activity">
    <reaction evidence="7">
        <text>orotidine 5'-phosphate + diphosphate = orotate + 5-phospho-alpha-D-ribose 1-diphosphate</text>
        <dbReference type="Rhea" id="RHEA:10380"/>
        <dbReference type="ChEBI" id="CHEBI:30839"/>
        <dbReference type="ChEBI" id="CHEBI:33019"/>
        <dbReference type="ChEBI" id="CHEBI:57538"/>
        <dbReference type="ChEBI" id="CHEBI:58017"/>
        <dbReference type="EC" id="2.4.2.10"/>
    </reaction>
</comment>
<dbReference type="AlphaFoldDB" id="S0ESU0"/>
<dbReference type="InterPro" id="IPR000836">
    <property type="entry name" value="PRTase_dom"/>
</dbReference>
<dbReference type="EMBL" id="HF951689">
    <property type="protein sequence ID" value="CCW34050.1"/>
    <property type="molecule type" value="Genomic_DNA"/>
</dbReference>
<evidence type="ECO:0000256" key="6">
    <source>
        <dbReference type="ARBA" id="ARBA00022975"/>
    </source>
</evidence>
<feature type="binding site" evidence="7">
    <location>
        <position position="122"/>
    </location>
    <ligand>
        <name>orotate</name>
        <dbReference type="ChEBI" id="CHEBI:30839"/>
    </ligand>
</feature>
<dbReference type="Pfam" id="PF00156">
    <property type="entry name" value="Pribosyltran"/>
    <property type="match status" value="1"/>
</dbReference>
<evidence type="ECO:0000256" key="3">
    <source>
        <dbReference type="ARBA" id="ARBA00022676"/>
    </source>
</evidence>
<dbReference type="GO" id="GO:0019856">
    <property type="term" value="P:pyrimidine nucleobase biosynthetic process"/>
    <property type="evidence" value="ECO:0007669"/>
    <property type="project" value="InterPro"/>
</dbReference>
<dbReference type="HAMAP" id="MF_01208">
    <property type="entry name" value="PyrE"/>
    <property type="match status" value="1"/>
</dbReference>
<comment type="function">
    <text evidence="7">Catalyzes the transfer of a ribosyl phosphate group from 5-phosphoribose 1-diphosphate to orotate, leading to the formation of orotidine monophosphate (OMP).</text>
</comment>
<dbReference type="GO" id="GO:0000287">
    <property type="term" value="F:magnesium ion binding"/>
    <property type="evidence" value="ECO:0007669"/>
    <property type="project" value="UniProtKB-UniRule"/>
</dbReference>
<dbReference type="FunCoup" id="S0ESU0">
    <property type="interactions" value="5"/>
</dbReference>
<dbReference type="SUPFAM" id="SSF53271">
    <property type="entry name" value="PRTase-like"/>
    <property type="match status" value="1"/>
</dbReference>
<evidence type="ECO:0000256" key="1">
    <source>
        <dbReference type="ARBA" id="ARBA00004889"/>
    </source>
</evidence>
<dbReference type="InterPro" id="IPR006273">
    <property type="entry name" value="Orotate_PRibTrfase_bac"/>
</dbReference>
<dbReference type="Proteomes" id="UP000014227">
    <property type="component" value="Chromosome I"/>
</dbReference>
<keyword evidence="5 7" id="KW-0460">Magnesium</keyword>
<dbReference type="EC" id="2.4.2.10" evidence="2 7"/>
<evidence type="ECO:0000259" key="8">
    <source>
        <dbReference type="Pfam" id="PF00156"/>
    </source>
</evidence>
<dbReference type="GO" id="GO:0044205">
    <property type="term" value="P:'de novo' UMP biosynthetic process"/>
    <property type="evidence" value="ECO:0007669"/>
    <property type="project" value="UniProtKB-UniRule"/>
</dbReference>
<keyword evidence="6 7" id="KW-0665">Pyrimidine biosynthesis</keyword>
<dbReference type="PANTHER" id="PTHR19278:SF9">
    <property type="entry name" value="URIDINE 5'-MONOPHOSPHATE SYNTHASE"/>
    <property type="match status" value="1"/>
</dbReference>
<gene>
    <name evidence="7" type="primary">pyrE</name>
    <name evidence="9" type="ORF">CCALI_00213</name>
</gene>
<feature type="binding site" description="in other chain" evidence="7">
    <location>
        <begin position="118"/>
        <end position="126"/>
    </location>
    <ligand>
        <name>5-phospho-alpha-D-ribose 1-diphosphate</name>
        <dbReference type="ChEBI" id="CHEBI:58017"/>
        <note>ligand shared between dimeric partners</note>
    </ligand>
</feature>
<dbReference type="Gene3D" id="3.40.50.2020">
    <property type="match status" value="1"/>
</dbReference>
<dbReference type="InParanoid" id="S0ESU0"/>
<comment type="cofactor">
    <cofactor evidence="7">
        <name>Mg(2+)</name>
        <dbReference type="ChEBI" id="CHEBI:18420"/>
    </cofactor>
</comment>
<dbReference type="KEGG" id="ccz:CCALI_00213"/>
<dbReference type="InterPro" id="IPR023031">
    <property type="entry name" value="OPRT"/>
</dbReference>
<dbReference type="InterPro" id="IPR029057">
    <property type="entry name" value="PRTase-like"/>
</dbReference>
<evidence type="ECO:0000256" key="4">
    <source>
        <dbReference type="ARBA" id="ARBA00022679"/>
    </source>
</evidence>
<accession>S0ESU0</accession>
<reference evidence="10" key="1">
    <citation type="submission" date="2013-03" db="EMBL/GenBank/DDBJ databases">
        <title>Genome sequence of Chthonomonas calidirosea, the first sequenced genome from the Armatimonadetes phylum (formally candidate division OP10).</title>
        <authorList>
            <person name="Lee K.C.Y."/>
            <person name="Morgan X.C."/>
            <person name="Dunfield P.F."/>
            <person name="Tamas I."/>
            <person name="Houghton K.M."/>
            <person name="Vyssotski M."/>
            <person name="Ryan J.L.J."/>
            <person name="Lagutin K."/>
            <person name="McDonald I.R."/>
            <person name="Stott M.B."/>
        </authorList>
    </citation>
    <scope>NUCLEOTIDE SEQUENCE [LARGE SCALE GENOMIC DNA]</scope>
    <source>
        <strain evidence="10">DSM 23976 / ICMP 18418 / T49</strain>
    </source>
</reference>
<dbReference type="GO" id="GO:0004588">
    <property type="term" value="F:orotate phosphoribosyltransferase activity"/>
    <property type="evidence" value="ECO:0007669"/>
    <property type="project" value="UniProtKB-UniRule"/>
</dbReference>
<comment type="caution">
    <text evidence="7">Lacks conserved residue(s) required for the propagation of feature annotation.</text>
</comment>
<sequence length="195" mass="21740">MEAGLSPEKVREIFLQVGALRTGHFLLSSGRHSNEYWEKFWVLQYPEHVQTLCAEIARRFRHNTVDVVLGPTTGGILLAYEVARQLHTRALYAEKEQGIRCLRRGLVLPPNTHTLIVDDVMTTGGATRECIELAQRHQANIVGVAVLVDRSGGTINLGYRLEALLTVESPSYAPDECPLCRQGLPIEEPGTSRLR</sequence>
<evidence type="ECO:0000256" key="5">
    <source>
        <dbReference type="ARBA" id="ARBA00022842"/>
    </source>
</evidence>
<dbReference type="PANTHER" id="PTHR19278">
    <property type="entry name" value="OROTATE PHOSPHORIBOSYLTRANSFERASE"/>
    <property type="match status" value="1"/>
</dbReference>
<dbReference type="PATRIC" id="fig|1303518.3.peg.213"/>
<dbReference type="HOGENOM" id="CLU_074878_3_0_0"/>
<dbReference type="OrthoDB" id="9783570at2"/>
<dbReference type="CDD" id="cd06223">
    <property type="entry name" value="PRTases_typeI"/>
    <property type="match status" value="1"/>
</dbReference>
<feature type="domain" description="Phosphoribosyltransferase" evidence="8">
    <location>
        <begin position="49"/>
        <end position="154"/>
    </location>
</feature>
<keyword evidence="4 7" id="KW-0808">Transferase</keyword>
<evidence type="ECO:0000313" key="9">
    <source>
        <dbReference type="EMBL" id="CCW34050.1"/>
    </source>
</evidence>
<evidence type="ECO:0000256" key="2">
    <source>
        <dbReference type="ARBA" id="ARBA00011971"/>
    </source>
</evidence>
<comment type="similarity">
    <text evidence="7">Belongs to the purine/pyrimidine phosphoribosyltransferase family. PyrE subfamily.</text>
</comment>
<comment type="subunit">
    <text evidence="7">Homodimer.</text>
</comment>
<feature type="binding site" description="in other chain" evidence="7">
    <location>
        <position position="95"/>
    </location>
    <ligand>
        <name>5-phospho-alpha-D-ribose 1-diphosphate</name>
        <dbReference type="ChEBI" id="CHEBI:58017"/>
        <note>ligand shared between dimeric partners</note>
    </ligand>
</feature>
<dbReference type="UniPathway" id="UPA00070">
    <property type="reaction ID" value="UER00119"/>
</dbReference>
<evidence type="ECO:0000256" key="7">
    <source>
        <dbReference type="HAMAP-Rule" id="MF_01208"/>
    </source>
</evidence>
<keyword evidence="3 7" id="KW-0328">Glycosyltransferase</keyword>
<name>S0ESU0_CHTCT</name>
<protein>
    <recommendedName>
        <fullName evidence="2 7">Orotate phosphoribosyltransferase</fullName>
        <shortName evidence="7">OPRT</shortName>
        <shortName evidence="7">OPRTase</shortName>
        <ecNumber evidence="2 7">2.4.2.10</ecNumber>
    </recommendedName>
</protein>
<organism evidence="9 10">
    <name type="scientific">Chthonomonas calidirosea (strain DSM 23976 / ICMP 18418 / T49)</name>
    <dbReference type="NCBI Taxonomy" id="1303518"/>
    <lineage>
        <taxon>Bacteria</taxon>
        <taxon>Bacillati</taxon>
        <taxon>Armatimonadota</taxon>
        <taxon>Chthonomonadia</taxon>
        <taxon>Chthonomonadales</taxon>
        <taxon>Chthonomonadaceae</taxon>
        <taxon>Chthonomonas</taxon>
    </lineage>
</organism>
<proteinExistence type="inferred from homology"/>
<feature type="binding site" evidence="7">
    <location>
        <position position="150"/>
    </location>
    <ligand>
        <name>orotate</name>
        <dbReference type="ChEBI" id="CHEBI:30839"/>
    </ligand>
</feature>
<comment type="pathway">
    <text evidence="1 7">Pyrimidine metabolism; UMP biosynthesis via de novo pathway; UMP from orotate: step 1/2.</text>
</comment>
<evidence type="ECO:0000313" key="10">
    <source>
        <dbReference type="Proteomes" id="UP000014227"/>
    </source>
</evidence>
<dbReference type="NCBIfam" id="TIGR01367">
    <property type="entry name" value="pyrE_Therm"/>
    <property type="match status" value="1"/>
</dbReference>
<keyword evidence="10" id="KW-1185">Reference proteome</keyword>
<dbReference type="STRING" id="454171.CP488_00944"/>
<dbReference type="RefSeq" id="WP_016481614.1">
    <property type="nucleotide sequence ID" value="NC_021487.1"/>
</dbReference>
<dbReference type="eggNOG" id="COG0461">
    <property type="taxonomic scope" value="Bacteria"/>
</dbReference>